<feature type="domain" description="RNA polymerase sigma-70 region 4" evidence="7">
    <location>
        <begin position="151"/>
        <end position="200"/>
    </location>
</feature>
<name>A0A0D2G8K2_9BACT</name>
<comment type="similarity">
    <text evidence="1">Belongs to the sigma-70 factor family. ECF subfamily.</text>
</comment>
<dbReference type="InParanoid" id="A0A0D2G8K2"/>
<evidence type="ECO:0000256" key="2">
    <source>
        <dbReference type="ARBA" id="ARBA00023015"/>
    </source>
</evidence>
<dbReference type="Gene3D" id="1.10.10.10">
    <property type="entry name" value="Winged helix-like DNA-binding domain superfamily/Winged helix DNA-binding domain"/>
    <property type="match status" value="1"/>
</dbReference>
<evidence type="ECO:0000256" key="1">
    <source>
        <dbReference type="ARBA" id="ARBA00010641"/>
    </source>
</evidence>
<evidence type="ECO:0000256" key="5">
    <source>
        <dbReference type="ARBA" id="ARBA00023163"/>
    </source>
</evidence>
<reference evidence="8 9" key="1">
    <citation type="submission" date="2013-11" db="EMBL/GenBank/DDBJ databases">
        <title>Metagenomic analysis of a methanogenic consortium involved in long chain n-alkane degradation.</title>
        <authorList>
            <person name="Davidova I.A."/>
            <person name="Callaghan A.V."/>
            <person name="Wawrik B."/>
            <person name="Pruitt S."/>
            <person name="Marks C."/>
            <person name="Duncan K.E."/>
            <person name="Suflita J.M."/>
        </authorList>
    </citation>
    <scope>NUCLEOTIDE SEQUENCE [LARGE SCALE GENOMIC DNA]</scope>
    <source>
        <strain evidence="8 9">SPR</strain>
    </source>
</reference>
<dbReference type="OrthoDB" id="9784272at2"/>
<evidence type="ECO:0000313" key="8">
    <source>
        <dbReference type="EMBL" id="KIX11262.1"/>
    </source>
</evidence>
<evidence type="ECO:0000256" key="3">
    <source>
        <dbReference type="ARBA" id="ARBA00023082"/>
    </source>
</evidence>
<dbReference type="SUPFAM" id="SSF88946">
    <property type="entry name" value="Sigma2 domain of RNA polymerase sigma factors"/>
    <property type="match status" value="1"/>
</dbReference>
<dbReference type="AlphaFoldDB" id="A0A0D2G8K2"/>
<proteinExistence type="inferred from homology"/>
<dbReference type="GO" id="GO:0006352">
    <property type="term" value="P:DNA-templated transcription initiation"/>
    <property type="evidence" value="ECO:0007669"/>
    <property type="project" value="InterPro"/>
</dbReference>
<dbReference type="GO" id="GO:0016987">
    <property type="term" value="F:sigma factor activity"/>
    <property type="evidence" value="ECO:0007669"/>
    <property type="project" value="UniProtKB-KW"/>
</dbReference>
<dbReference type="InterPro" id="IPR014284">
    <property type="entry name" value="RNA_pol_sigma-70_dom"/>
</dbReference>
<keyword evidence="5" id="KW-0804">Transcription</keyword>
<dbReference type="EMBL" id="AZAC01000067">
    <property type="protein sequence ID" value="KIX11262.1"/>
    <property type="molecule type" value="Genomic_DNA"/>
</dbReference>
<evidence type="ECO:0000259" key="6">
    <source>
        <dbReference type="Pfam" id="PF04542"/>
    </source>
</evidence>
<feature type="domain" description="RNA polymerase sigma-70 region 2" evidence="6">
    <location>
        <begin position="42"/>
        <end position="105"/>
    </location>
</feature>
<keyword evidence="3" id="KW-0731">Sigma factor</keyword>
<keyword evidence="9" id="KW-1185">Reference proteome</keyword>
<accession>A0A0D2G8K2</accession>
<dbReference type="Proteomes" id="UP000032233">
    <property type="component" value="Unassembled WGS sequence"/>
</dbReference>
<dbReference type="InterPro" id="IPR036388">
    <property type="entry name" value="WH-like_DNA-bd_sf"/>
</dbReference>
<dbReference type="RefSeq" id="WP_052515570.1">
    <property type="nucleotide sequence ID" value="NZ_AZAC01000067.1"/>
</dbReference>
<dbReference type="Gene3D" id="1.10.1740.10">
    <property type="match status" value="1"/>
</dbReference>
<dbReference type="InterPro" id="IPR013325">
    <property type="entry name" value="RNA_pol_sigma_r2"/>
</dbReference>
<dbReference type="InterPro" id="IPR013324">
    <property type="entry name" value="RNA_pol_sigma_r3/r4-like"/>
</dbReference>
<dbReference type="InterPro" id="IPR007627">
    <property type="entry name" value="RNA_pol_sigma70_r2"/>
</dbReference>
<evidence type="ECO:0000313" key="9">
    <source>
        <dbReference type="Proteomes" id="UP000032233"/>
    </source>
</evidence>
<dbReference type="NCBIfam" id="TIGR02937">
    <property type="entry name" value="sigma70-ECF"/>
    <property type="match status" value="1"/>
</dbReference>
<dbReference type="PANTHER" id="PTHR43133">
    <property type="entry name" value="RNA POLYMERASE ECF-TYPE SIGMA FACTO"/>
    <property type="match status" value="1"/>
</dbReference>
<protein>
    <recommendedName>
        <fullName evidence="10">RNA polymerase sigma-70 region 2 domain-containing protein</fullName>
    </recommendedName>
</protein>
<dbReference type="GO" id="GO:0003677">
    <property type="term" value="F:DNA binding"/>
    <property type="evidence" value="ECO:0007669"/>
    <property type="project" value="UniProtKB-KW"/>
</dbReference>
<dbReference type="SUPFAM" id="SSF88659">
    <property type="entry name" value="Sigma3 and sigma4 domains of RNA polymerase sigma factors"/>
    <property type="match status" value="1"/>
</dbReference>
<dbReference type="STRING" id="1429043.X474_26110"/>
<dbReference type="InterPro" id="IPR007630">
    <property type="entry name" value="RNA_pol_sigma70_r4"/>
</dbReference>
<sequence length="208" mass="24399">MDYEALTDQKLLRICLEGDSGAWREFVRRFSGLVFHSIKATLLRFEAKDRDQELARDLFQETFLALCEDNYRKLRIFKGKNGCSLATWLRVLTSRLVIDYLRKKKLPQISLDSYGKEFYGQGNNGLKIPDSRPPPLELLQEKEIRIFLDELLDELKPREKLAIQLRFKDGLSGEKTAMLLKMNRNHLNQIIHRVKKSLREKAEEKGFL</sequence>
<dbReference type="Pfam" id="PF04545">
    <property type="entry name" value="Sigma70_r4"/>
    <property type="match status" value="1"/>
</dbReference>
<evidence type="ECO:0000259" key="7">
    <source>
        <dbReference type="Pfam" id="PF04545"/>
    </source>
</evidence>
<keyword evidence="2" id="KW-0805">Transcription regulation</keyword>
<comment type="caution">
    <text evidence="8">The sequence shown here is derived from an EMBL/GenBank/DDBJ whole genome shotgun (WGS) entry which is preliminary data.</text>
</comment>
<keyword evidence="4" id="KW-0238">DNA-binding</keyword>
<dbReference type="InterPro" id="IPR039425">
    <property type="entry name" value="RNA_pol_sigma-70-like"/>
</dbReference>
<evidence type="ECO:0008006" key="10">
    <source>
        <dbReference type="Google" id="ProtNLM"/>
    </source>
</evidence>
<organism evidence="8 9">
    <name type="scientific">Dethiosulfatarculus sandiegensis</name>
    <dbReference type="NCBI Taxonomy" id="1429043"/>
    <lineage>
        <taxon>Bacteria</taxon>
        <taxon>Pseudomonadati</taxon>
        <taxon>Thermodesulfobacteriota</taxon>
        <taxon>Desulfarculia</taxon>
        <taxon>Desulfarculales</taxon>
        <taxon>Desulfarculaceae</taxon>
        <taxon>Dethiosulfatarculus</taxon>
    </lineage>
</organism>
<dbReference type="Pfam" id="PF04542">
    <property type="entry name" value="Sigma70_r2"/>
    <property type="match status" value="1"/>
</dbReference>
<gene>
    <name evidence="8" type="ORF">X474_26110</name>
</gene>
<dbReference type="PANTHER" id="PTHR43133:SF51">
    <property type="entry name" value="RNA POLYMERASE SIGMA FACTOR"/>
    <property type="match status" value="1"/>
</dbReference>
<evidence type="ECO:0000256" key="4">
    <source>
        <dbReference type="ARBA" id="ARBA00023125"/>
    </source>
</evidence>